<name>X0ZE92_9ZZZZ</name>
<gene>
    <name evidence="1" type="ORF">S01H1_78565</name>
</gene>
<protein>
    <submittedName>
        <fullName evidence="1">Uncharacterized protein</fullName>
    </submittedName>
</protein>
<dbReference type="AlphaFoldDB" id="X0ZE92"/>
<reference evidence="1" key="1">
    <citation type="journal article" date="2014" name="Front. Microbiol.">
        <title>High frequency of phylogenetically diverse reductive dehalogenase-homologous genes in deep subseafloor sedimentary metagenomes.</title>
        <authorList>
            <person name="Kawai M."/>
            <person name="Futagami T."/>
            <person name="Toyoda A."/>
            <person name="Takaki Y."/>
            <person name="Nishi S."/>
            <person name="Hori S."/>
            <person name="Arai W."/>
            <person name="Tsubouchi T."/>
            <person name="Morono Y."/>
            <person name="Uchiyama I."/>
            <person name="Ito T."/>
            <person name="Fujiyama A."/>
            <person name="Inagaki F."/>
            <person name="Takami H."/>
        </authorList>
    </citation>
    <scope>NUCLEOTIDE SEQUENCE</scope>
    <source>
        <strain evidence="1">Expedition CK06-06</strain>
    </source>
</reference>
<evidence type="ECO:0000313" key="1">
    <source>
        <dbReference type="EMBL" id="GAG46666.1"/>
    </source>
</evidence>
<sequence length="105" mass="11003">MGSTYDIGDVIRVTGTFTDTGDAVGDPTTVNLLYDTPTSTAPTTATRTSTAAGDVGGITKASTGVYEYDITTTGLGLYEWRYTSTGSLAASGESWFSVRPRRVTT</sequence>
<proteinExistence type="predicted"/>
<accession>X0ZE92</accession>
<comment type="caution">
    <text evidence="1">The sequence shown here is derived from an EMBL/GenBank/DDBJ whole genome shotgun (WGS) entry which is preliminary data.</text>
</comment>
<dbReference type="EMBL" id="BARS01052885">
    <property type="protein sequence ID" value="GAG46666.1"/>
    <property type="molecule type" value="Genomic_DNA"/>
</dbReference>
<organism evidence="1">
    <name type="scientific">marine sediment metagenome</name>
    <dbReference type="NCBI Taxonomy" id="412755"/>
    <lineage>
        <taxon>unclassified sequences</taxon>
        <taxon>metagenomes</taxon>
        <taxon>ecological metagenomes</taxon>
    </lineage>
</organism>